<evidence type="ECO:0000313" key="1">
    <source>
        <dbReference type="EMBL" id="MDS1002891.1"/>
    </source>
</evidence>
<dbReference type="SUPFAM" id="SSF53448">
    <property type="entry name" value="Nucleotide-diphospho-sugar transferases"/>
    <property type="match status" value="1"/>
</dbReference>
<reference evidence="1" key="1">
    <citation type="submission" date="2023-04" db="EMBL/GenBank/DDBJ databases">
        <title>Assessment of the microbiological origin of a defect in Grana Padano cheese.</title>
        <authorList>
            <person name="Zago M."/>
            <person name="Rossetti L."/>
            <person name="Bonvini B."/>
            <person name="Carminati D."/>
            <person name="Giraffa G."/>
        </authorList>
    </citation>
    <scope>NUCLEOTIDE SEQUENCE</scope>
    <source>
        <strain evidence="1">4990</strain>
    </source>
</reference>
<dbReference type="Gene3D" id="3.90.550.10">
    <property type="entry name" value="Spore Coat Polysaccharide Biosynthesis Protein SpsA, Chain A"/>
    <property type="match status" value="1"/>
</dbReference>
<comment type="caution">
    <text evidence="1">The sequence shown here is derived from an EMBL/GenBank/DDBJ whole genome shotgun (WGS) entry which is preliminary data.</text>
</comment>
<gene>
    <name evidence="1" type="ORF">P9J83_05150</name>
</gene>
<proteinExistence type="predicted"/>
<dbReference type="CDD" id="cd02518">
    <property type="entry name" value="GT2_SpsF"/>
    <property type="match status" value="1"/>
</dbReference>
<dbReference type="Pfam" id="PF02348">
    <property type="entry name" value="CTP_transf_3"/>
    <property type="match status" value="1"/>
</dbReference>
<organism evidence="1 2">
    <name type="scientific">Clostridium sporogenes</name>
    <dbReference type="NCBI Taxonomy" id="1509"/>
    <lineage>
        <taxon>Bacteria</taxon>
        <taxon>Bacillati</taxon>
        <taxon>Bacillota</taxon>
        <taxon>Clostridia</taxon>
        <taxon>Eubacteriales</taxon>
        <taxon>Clostridiaceae</taxon>
        <taxon>Clostridium</taxon>
    </lineage>
</organism>
<dbReference type="InterPro" id="IPR003329">
    <property type="entry name" value="Cytidylyl_trans"/>
</dbReference>
<protein>
    <submittedName>
        <fullName evidence="1">Glycosyltransferase family protein</fullName>
    </submittedName>
</protein>
<evidence type="ECO:0000313" key="2">
    <source>
        <dbReference type="Proteomes" id="UP001182303"/>
    </source>
</evidence>
<dbReference type="Proteomes" id="UP001182303">
    <property type="component" value="Unassembled WGS sequence"/>
</dbReference>
<dbReference type="PANTHER" id="PTHR42866">
    <property type="entry name" value="3-DEOXY-MANNO-OCTULOSONATE CYTIDYLYLTRANSFERASE"/>
    <property type="match status" value="1"/>
</dbReference>
<name>A0AAE4FIJ6_CLOSG</name>
<dbReference type="InterPro" id="IPR029044">
    <property type="entry name" value="Nucleotide-diphossugar_trans"/>
</dbReference>
<accession>A0AAE4FIJ6</accession>
<dbReference type="AlphaFoldDB" id="A0AAE4FIJ6"/>
<dbReference type="EMBL" id="JARUIS010000005">
    <property type="protein sequence ID" value="MDS1002891.1"/>
    <property type="molecule type" value="Genomic_DNA"/>
</dbReference>
<sequence length="231" mass="26982">MKIVAIIQARTGSTRLPGKILKDLCGIPVIVHMIRRVKECKYVQQVVIATTEKKQDDIIEDISKSEGVEVFRGSEEDVLDRYYNAAKSVSADIIVRVTSDDPLIDFNIIDKVINNILDEKSDYSCNNMIRTYPLGLDCECFTFKALEKAWLNAKSSREREHVTPYIRENRDIFKISTLNSDKDYSYLRWTLDTIDDYHYINNIYENLYKHNEFFKTDDIIAFLEKNKIDKE</sequence>
<dbReference type="PANTHER" id="PTHR42866:SF1">
    <property type="entry name" value="SPORE COAT POLYSACCHARIDE BIOSYNTHESIS PROTEIN SPSF"/>
    <property type="match status" value="1"/>
</dbReference>
<dbReference type="RefSeq" id="WP_310943107.1">
    <property type="nucleotide sequence ID" value="NZ_JARUIS010000005.1"/>
</dbReference>
<dbReference type="GO" id="GO:0005829">
    <property type="term" value="C:cytosol"/>
    <property type="evidence" value="ECO:0007669"/>
    <property type="project" value="TreeGrafter"/>
</dbReference>